<feature type="domain" description="Penicillin-binding protein dimerisation" evidence="7">
    <location>
        <begin position="155"/>
        <end position="299"/>
    </location>
</feature>
<comment type="subcellular location">
    <subcellularLocation>
        <location evidence="1">Membrane</location>
    </subcellularLocation>
</comment>
<name>A0A1I5FZG9_9ACTN</name>
<dbReference type="Gene3D" id="3.40.710.10">
    <property type="entry name" value="DD-peptidase/beta-lactamase superfamily"/>
    <property type="match status" value="1"/>
</dbReference>
<dbReference type="PANTHER" id="PTHR30627">
    <property type="entry name" value="PEPTIDOGLYCAN D,D-TRANSPEPTIDASE"/>
    <property type="match status" value="1"/>
</dbReference>
<dbReference type="GO" id="GO:0008658">
    <property type="term" value="F:penicillin binding"/>
    <property type="evidence" value="ECO:0007669"/>
    <property type="project" value="InterPro"/>
</dbReference>
<dbReference type="SUPFAM" id="SSF56601">
    <property type="entry name" value="beta-lactamase/transpeptidase-like"/>
    <property type="match status" value="1"/>
</dbReference>
<evidence type="ECO:0000256" key="2">
    <source>
        <dbReference type="ARBA" id="ARBA00007171"/>
    </source>
</evidence>
<evidence type="ECO:0000313" key="8">
    <source>
        <dbReference type="EMBL" id="SFO28651.1"/>
    </source>
</evidence>
<evidence type="ECO:0000259" key="6">
    <source>
        <dbReference type="Pfam" id="PF00905"/>
    </source>
</evidence>
<dbReference type="AlphaFoldDB" id="A0A1I5FZG9"/>
<dbReference type="InterPro" id="IPR005311">
    <property type="entry name" value="PBP_dimer"/>
</dbReference>
<protein>
    <submittedName>
        <fullName evidence="8">Peptidoglycan synthetase FtsI</fullName>
    </submittedName>
</protein>
<accession>A0A1I5FZG9</accession>
<dbReference type="Gene3D" id="3.30.450.330">
    <property type="match status" value="1"/>
</dbReference>
<dbReference type="SUPFAM" id="SSF56519">
    <property type="entry name" value="Penicillin binding protein dimerisation domain"/>
    <property type="match status" value="1"/>
</dbReference>
<dbReference type="GO" id="GO:0071555">
    <property type="term" value="P:cell wall organization"/>
    <property type="evidence" value="ECO:0007669"/>
    <property type="project" value="TreeGrafter"/>
</dbReference>
<dbReference type="Pfam" id="PF00905">
    <property type="entry name" value="Transpeptidase"/>
    <property type="match status" value="1"/>
</dbReference>
<evidence type="ECO:0000256" key="4">
    <source>
        <dbReference type="SAM" id="MobiDB-lite"/>
    </source>
</evidence>
<feature type="region of interest" description="Disordered" evidence="4">
    <location>
        <begin position="663"/>
        <end position="689"/>
    </location>
</feature>
<keyword evidence="5" id="KW-0812">Transmembrane</keyword>
<comment type="similarity">
    <text evidence="2">Belongs to the transpeptidase family.</text>
</comment>
<organism evidence="8 9">
    <name type="scientific">Geodermatophilus obscurus</name>
    <dbReference type="NCBI Taxonomy" id="1861"/>
    <lineage>
        <taxon>Bacteria</taxon>
        <taxon>Bacillati</taxon>
        <taxon>Actinomycetota</taxon>
        <taxon>Actinomycetes</taxon>
        <taxon>Geodermatophilales</taxon>
        <taxon>Geodermatophilaceae</taxon>
        <taxon>Geodermatophilus</taxon>
    </lineage>
</organism>
<keyword evidence="3 5" id="KW-0472">Membrane</keyword>
<dbReference type="InterPro" id="IPR001460">
    <property type="entry name" value="PCN-bd_Tpept"/>
</dbReference>
<dbReference type="PANTHER" id="PTHR30627:SF1">
    <property type="entry name" value="PEPTIDOGLYCAN D,D-TRANSPEPTIDASE FTSI"/>
    <property type="match status" value="1"/>
</dbReference>
<keyword evidence="5" id="KW-1133">Transmembrane helix</keyword>
<sequence length="689" mass="71325">MAPRDSSRGRRPDPTGDVVRDAVRDAARDGRRDRPRDGEVARRRPTRGAAAGDGAPRGRPGAVPRPVPARDGGLRGGPSRTGGAPRSGAFVPRRAEGRRHSGRTLVPGPGRLWWGLVLVVVPLLVVTGKLVLLQGVDSADLAYRAEQDRLRTYPIAALRGAIVDRDGTPFAYTVDASRVVADPTVVEDPERAALALTALLDVPVPELTERLSADSRYVVLARQVPPETVEAIEEVGVGGVSFEDDPLRLYPAGAVGGQVVGFIGGEGAGLAGIEVRFEDALAGADGRRRVEVGSGGNPIPSGIDESTPATDGSTVELTVDQDVQFVVEQRLAQACADGATTRASAVVLDARTGEVVAMGSCPGYDPSEARSTDPDLLGNPIVSGVFEPGSVMKAVTLAAALEEGAATPDTVLSVNGHIQAGDRVVTDAHDHAPIDWTVTGILAKSSNVGTIMLAREVGDETLERYLRAFGIGAKTGIELPGESAGILQGADEWEDSRAANIAIGQGVSVTTLQMASVYQAIANDGVRVPPRVVSSVTAPDGTTTTPAPPEPARVVSEATADDLAHMLEAVVGPGGTAPLAQVEGYRVAGKTGTAQRANPECNCYEGGGYVTTFVGFAPADDPQYVVAVDLERPTSSAEGGQVAAPVFADVMRHVLTDAGVVPSGTDRPDFALTREDLAEATAGRPADDD</sequence>
<evidence type="ECO:0000259" key="7">
    <source>
        <dbReference type="Pfam" id="PF03717"/>
    </source>
</evidence>
<dbReference type="GO" id="GO:0005886">
    <property type="term" value="C:plasma membrane"/>
    <property type="evidence" value="ECO:0007669"/>
    <property type="project" value="TreeGrafter"/>
</dbReference>
<feature type="compositionally biased region" description="Low complexity" evidence="4">
    <location>
        <begin position="47"/>
        <end position="64"/>
    </location>
</feature>
<feature type="compositionally biased region" description="Basic and acidic residues" evidence="4">
    <location>
        <begin position="666"/>
        <end position="677"/>
    </location>
</feature>
<dbReference type="InterPro" id="IPR050515">
    <property type="entry name" value="Beta-lactam/transpept"/>
</dbReference>
<dbReference type="RefSeq" id="WP_244274193.1">
    <property type="nucleotide sequence ID" value="NZ_FOWE01000005.1"/>
</dbReference>
<evidence type="ECO:0000256" key="1">
    <source>
        <dbReference type="ARBA" id="ARBA00004370"/>
    </source>
</evidence>
<dbReference type="InterPro" id="IPR012338">
    <property type="entry name" value="Beta-lactam/transpept-like"/>
</dbReference>
<gene>
    <name evidence="8" type="ORF">SAMN05660359_02514</name>
</gene>
<feature type="compositionally biased region" description="Basic and acidic residues" evidence="4">
    <location>
        <begin position="1"/>
        <end position="42"/>
    </location>
</feature>
<keyword evidence="9" id="KW-1185">Reference proteome</keyword>
<proteinExistence type="inferred from homology"/>
<evidence type="ECO:0000256" key="3">
    <source>
        <dbReference type="ARBA" id="ARBA00023136"/>
    </source>
</evidence>
<feature type="transmembrane region" description="Helical" evidence="5">
    <location>
        <begin position="112"/>
        <end position="132"/>
    </location>
</feature>
<feature type="domain" description="Penicillin-binding protein transpeptidase" evidence="6">
    <location>
        <begin position="344"/>
        <end position="651"/>
    </location>
</feature>
<dbReference type="Proteomes" id="UP000183642">
    <property type="component" value="Unassembled WGS sequence"/>
</dbReference>
<dbReference type="Gene3D" id="3.90.1310.10">
    <property type="entry name" value="Penicillin-binding protein 2a (Domain 2)"/>
    <property type="match status" value="1"/>
</dbReference>
<feature type="region of interest" description="Disordered" evidence="4">
    <location>
        <begin position="288"/>
        <end position="312"/>
    </location>
</feature>
<dbReference type="EMBL" id="FOWE01000005">
    <property type="protein sequence ID" value="SFO28651.1"/>
    <property type="molecule type" value="Genomic_DNA"/>
</dbReference>
<dbReference type="Pfam" id="PF03717">
    <property type="entry name" value="PBP_dimer"/>
    <property type="match status" value="1"/>
</dbReference>
<evidence type="ECO:0000313" key="9">
    <source>
        <dbReference type="Proteomes" id="UP000183642"/>
    </source>
</evidence>
<reference evidence="9" key="1">
    <citation type="submission" date="2016-10" db="EMBL/GenBank/DDBJ databases">
        <authorList>
            <person name="Varghese N."/>
            <person name="Submissions S."/>
        </authorList>
    </citation>
    <scope>NUCLEOTIDE SEQUENCE [LARGE SCALE GENOMIC DNA]</scope>
    <source>
        <strain evidence="9">DSM 43161</strain>
    </source>
</reference>
<evidence type="ECO:0000256" key="5">
    <source>
        <dbReference type="SAM" id="Phobius"/>
    </source>
</evidence>
<feature type="region of interest" description="Disordered" evidence="4">
    <location>
        <begin position="1"/>
        <end position="102"/>
    </location>
</feature>
<dbReference type="InterPro" id="IPR036138">
    <property type="entry name" value="PBP_dimer_sf"/>
</dbReference>